<evidence type="ECO:0000313" key="1">
    <source>
        <dbReference type="EMBL" id="KER27654.1"/>
    </source>
</evidence>
<dbReference type="KEGG" id="ovi:T265_05370"/>
<gene>
    <name evidence="1" type="ORF">T265_05370</name>
</gene>
<dbReference type="RefSeq" id="XP_009168625.1">
    <property type="nucleotide sequence ID" value="XM_009170361.1"/>
</dbReference>
<protein>
    <submittedName>
        <fullName evidence="1">Uncharacterized protein</fullName>
    </submittedName>
</protein>
<dbReference type="CTD" id="20319552"/>
<dbReference type="AlphaFoldDB" id="A0A075AFF1"/>
<sequence>MGRASEALNPASASEFDFSHENNSHWIAVRPVKLFNNRINPPNHCHDQMRRQIKLESTASFS</sequence>
<dbReference type="Proteomes" id="UP000054324">
    <property type="component" value="Unassembled WGS sequence"/>
</dbReference>
<evidence type="ECO:0000313" key="2">
    <source>
        <dbReference type="Proteomes" id="UP000054324"/>
    </source>
</evidence>
<name>A0A075AFF1_OPIVI</name>
<proteinExistence type="predicted"/>
<dbReference type="EMBL" id="KL596718">
    <property type="protein sequence ID" value="KER27654.1"/>
    <property type="molecule type" value="Genomic_DNA"/>
</dbReference>
<keyword evidence="2" id="KW-1185">Reference proteome</keyword>
<reference evidence="1 2" key="1">
    <citation type="submission" date="2013-11" db="EMBL/GenBank/DDBJ databases">
        <title>Opisthorchis viverrini - life in the bile duct.</title>
        <authorList>
            <person name="Young N.D."/>
            <person name="Nagarajan N."/>
            <person name="Lin S.J."/>
            <person name="Korhonen P.K."/>
            <person name="Jex A.R."/>
            <person name="Hall R.S."/>
            <person name="Safavi-Hemami H."/>
            <person name="Kaewkong W."/>
            <person name="Bertrand D."/>
            <person name="Gao S."/>
            <person name="Seet Q."/>
            <person name="Wongkham S."/>
            <person name="Teh B.T."/>
            <person name="Wongkham C."/>
            <person name="Intapan P.M."/>
            <person name="Maleewong W."/>
            <person name="Yang X."/>
            <person name="Hu M."/>
            <person name="Wang Z."/>
            <person name="Hofmann A."/>
            <person name="Sternberg P.W."/>
            <person name="Tan P."/>
            <person name="Wang J."/>
            <person name="Gasser R.B."/>
        </authorList>
    </citation>
    <scope>NUCLEOTIDE SEQUENCE [LARGE SCALE GENOMIC DNA]</scope>
</reference>
<dbReference type="GeneID" id="20319552"/>
<organism evidence="1 2">
    <name type="scientific">Opisthorchis viverrini</name>
    <name type="common">Southeast Asian liver fluke</name>
    <dbReference type="NCBI Taxonomy" id="6198"/>
    <lineage>
        <taxon>Eukaryota</taxon>
        <taxon>Metazoa</taxon>
        <taxon>Spiralia</taxon>
        <taxon>Lophotrochozoa</taxon>
        <taxon>Platyhelminthes</taxon>
        <taxon>Trematoda</taxon>
        <taxon>Digenea</taxon>
        <taxon>Opisthorchiida</taxon>
        <taxon>Opisthorchiata</taxon>
        <taxon>Opisthorchiidae</taxon>
        <taxon>Opisthorchis</taxon>
    </lineage>
</organism>
<accession>A0A075AFF1</accession>